<keyword evidence="2" id="KW-1185">Reference proteome</keyword>
<dbReference type="Proteomes" id="UP001295444">
    <property type="component" value="Chromosome 03"/>
</dbReference>
<proteinExistence type="predicted"/>
<organism evidence="1 2">
    <name type="scientific">Pelobates cultripes</name>
    <name type="common">Western spadefoot toad</name>
    <dbReference type="NCBI Taxonomy" id="61616"/>
    <lineage>
        <taxon>Eukaryota</taxon>
        <taxon>Metazoa</taxon>
        <taxon>Chordata</taxon>
        <taxon>Craniata</taxon>
        <taxon>Vertebrata</taxon>
        <taxon>Euteleostomi</taxon>
        <taxon>Amphibia</taxon>
        <taxon>Batrachia</taxon>
        <taxon>Anura</taxon>
        <taxon>Pelobatoidea</taxon>
        <taxon>Pelobatidae</taxon>
        <taxon>Pelobates</taxon>
    </lineage>
</organism>
<evidence type="ECO:0000313" key="2">
    <source>
        <dbReference type="Proteomes" id="UP001295444"/>
    </source>
</evidence>
<protein>
    <submittedName>
        <fullName evidence="1">Actin 6B</fullName>
    </submittedName>
</protein>
<dbReference type="InterPro" id="IPR043129">
    <property type="entry name" value="ATPase_NBD"/>
</dbReference>
<dbReference type="AlphaFoldDB" id="A0AAD1RJ81"/>
<evidence type="ECO:0000313" key="1">
    <source>
        <dbReference type="EMBL" id="CAH2272399.1"/>
    </source>
</evidence>
<dbReference type="Pfam" id="PF00022">
    <property type="entry name" value="Actin"/>
    <property type="match status" value="1"/>
</dbReference>
<sequence length="228" mass="25075">MEPEAMLCCDWLNADSLSPADSSQTHLKGRWVWAGGRQCDFRCPGRMSGGVYGGDEVGALVFDIGSFSVRAGYAGEDCPKADFPTTLGILSPDDSLPSELEKDRKQSRVYYIDTTCLHVPRPLTEVTSPLKNGMSETTSCNPYHPVPSTICNASSPILCHLPYVLPALPILCHLPYVMPAPLSCAIYHMFCQLSLSCAIYHMFCQLSLSCAIYHMYCQLSLSCAIYHM</sequence>
<dbReference type="Gene3D" id="3.30.420.40">
    <property type="match status" value="1"/>
</dbReference>
<name>A0AAD1RJ81_PELCU</name>
<accession>A0AAD1RJ81</accession>
<dbReference type="EMBL" id="OW240914">
    <property type="protein sequence ID" value="CAH2272399.1"/>
    <property type="molecule type" value="Genomic_DNA"/>
</dbReference>
<dbReference type="SUPFAM" id="SSF53067">
    <property type="entry name" value="Actin-like ATPase domain"/>
    <property type="match status" value="1"/>
</dbReference>
<gene>
    <name evidence="1" type="ORF">PECUL_23A033012</name>
</gene>
<reference evidence="1" key="1">
    <citation type="submission" date="2022-03" db="EMBL/GenBank/DDBJ databases">
        <authorList>
            <person name="Alioto T."/>
            <person name="Alioto T."/>
            <person name="Gomez Garrido J."/>
        </authorList>
    </citation>
    <scope>NUCLEOTIDE SEQUENCE</scope>
</reference>
<dbReference type="InterPro" id="IPR004000">
    <property type="entry name" value="Actin"/>
</dbReference>